<accession>A0A1J5FJK0</accession>
<reference evidence="4 5" key="1">
    <citation type="journal article" date="2016" name="Environ. Microbiol.">
        <title>Genomic resolution of a cold subsurface aquifer community provides metabolic insights for novel microbes adapted to high CO concentrations.</title>
        <authorList>
            <person name="Probst A.J."/>
            <person name="Castelle C.J."/>
            <person name="Singh A."/>
            <person name="Brown C.T."/>
            <person name="Anantharaman K."/>
            <person name="Sharon I."/>
            <person name="Hug L.A."/>
            <person name="Burstein D."/>
            <person name="Emerson J.B."/>
            <person name="Thomas B.C."/>
            <person name="Banfield J.F."/>
        </authorList>
    </citation>
    <scope>NUCLEOTIDE SEQUENCE [LARGE SCALE GENOMIC DNA]</scope>
    <source>
        <strain evidence="4">CG2_30_39_24</strain>
    </source>
</reference>
<dbReference type="NCBIfam" id="NF033542">
    <property type="entry name" value="transpos_IS110"/>
    <property type="match status" value="1"/>
</dbReference>
<protein>
    <submittedName>
        <fullName evidence="4">Uncharacterized protein</fullName>
    </submittedName>
</protein>
<dbReference type="Proteomes" id="UP000183922">
    <property type="component" value="Unassembled WGS sequence"/>
</dbReference>
<feature type="domain" description="Transposase IS116/IS110/IS902 C-terminal" evidence="3">
    <location>
        <begin position="274"/>
        <end position="360"/>
    </location>
</feature>
<dbReference type="Pfam" id="PF01548">
    <property type="entry name" value="DEDD_Tnp_IS110"/>
    <property type="match status" value="1"/>
</dbReference>
<dbReference type="Pfam" id="PF02371">
    <property type="entry name" value="Transposase_20"/>
    <property type="match status" value="1"/>
</dbReference>
<dbReference type="InterPro" id="IPR002525">
    <property type="entry name" value="Transp_IS110-like_N"/>
</dbReference>
<evidence type="ECO:0000313" key="5">
    <source>
        <dbReference type="Proteomes" id="UP000183922"/>
    </source>
</evidence>
<dbReference type="GO" id="GO:0003677">
    <property type="term" value="F:DNA binding"/>
    <property type="evidence" value="ECO:0007669"/>
    <property type="project" value="InterPro"/>
</dbReference>
<comment type="caution">
    <text evidence="4">The sequence shown here is derived from an EMBL/GenBank/DDBJ whole genome shotgun (WGS) entry which is preliminary data.</text>
</comment>
<evidence type="ECO:0000256" key="1">
    <source>
        <dbReference type="SAM" id="Coils"/>
    </source>
</evidence>
<sequence length="400" mass="46283">MTKFYLGVDVGKYNHQAALINENGLVLTPAYKFANQSQAINELCQTIKKQLPDKQTAVKVGMEATGHYYWHLRDELLKQGFEVVVFNPIETQTKAKLKLRKVKNDRIDSLIIADLVREKDLKKQGETTSFNQPDERLKELRQLTRFTTRLKKQARFYKQGITVLLERICPEFESCFKNVFSKTALVVMREYFIKNISEKKLINLMAKTSRGRIKTEQAKEIIQALNNSLGLSYRNESAKLELSILLDDLGTKLSQIKQLEQRIKDMSENIKEVELIASIKGVSERMASVIYAEISNINRFEKKEQLTAFAGLDPAVKQSGTYLRKQGNHISKRGPKYLRQELYFAAKTAIIFDPELKAYYLKKKTEGKHYNCIMIAISRKILMRIWAVLKQKRPYELRTA</sequence>
<evidence type="ECO:0000259" key="2">
    <source>
        <dbReference type="Pfam" id="PF01548"/>
    </source>
</evidence>
<dbReference type="InterPro" id="IPR047650">
    <property type="entry name" value="Transpos_IS110"/>
</dbReference>
<dbReference type="EMBL" id="MNYR01000037">
    <property type="protein sequence ID" value="OIP55734.1"/>
    <property type="molecule type" value="Genomic_DNA"/>
</dbReference>
<dbReference type="GO" id="GO:0004803">
    <property type="term" value="F:transposase activity"/>
    <property type="evidence" value="ECO:0007669"/>
    <property type="project" value="InterPro"/>
</dbReference>
<dbReference type="GO" id="GO:0006313">
    <property type="term" value="P:DNA transposition"/>
    <property type="evidence" value="ECO:0007669"/>
    <property type="project" value="InterPro"/>
</dbReference>
<dbReference type="AlphaFoldDB" id="A0A1J5FJK0"/>
<keyword evidence="1" id="KW-0175">Coiled coil</keyword>
<evidence type="ECO:0000259" key="3">
    <source>
        <dbReference type="Pfam" id="PF02371"/>
    </source>
</evidence>
<dbReference type="PANTHER" id="PTHR33055:SF13">
    <property type="entry name" value="TRANSPOSASE"/>
    <property type="match status" value="1"/>
</dbReference>
<feature type="coiled-coil region" evidence="1">
    <location>
        <begin position="249"/>
        <end position="276"/>
    </location>
</feature>
<proteinExistence type="predicted"/>
<dbReference type="InterPro" id="IPR003346">
    <property type="entry name" value="Transposase_20"/>
</dbReference>
<evidence type="ECO:0000313" key="4">
    <source>
        <dbReference type="EMBL" id="OIP55734.1"/>
    </source>
</evidence>
<gene>
    <name evidence="4" type="ORF">AUK13_02480</name>
</gene>
<name>A0A1J5FJK0_9BACT</name>
<feature type="domain" description="Transposase IS110-like N-terminal" evidence="2">
    <location>
        <begin position="6"/>
        <end position="170"/>
    </location>
</feature>
<dbReference type="PANTHER" id="PTHR33055">
    <property type="entry name" value="TRANSPOSASE FOR INSERTION SEQUENCE ELEMENT IS1111A"/>
    <property type="match status" value="1"/>
</dbReference>
<organism evidence="4 5">
    <name type="scientific">Candidatus Kuenenbacteria bacterium CG2_30_39_24</name>
    <dbReference type="NCBI Taxonomy" id="1805236"/>
    <lineage>
        <taxon>Bacteria</taxon>
        <taxon>Candidatus Kueneniibacteriota</taxon>
    </lineage>
</organism>